<protein>
    <submittedName>
        <fullName evidence="1">Uncharacterized protein</fullName>
    </submittedName>
</protein>
<sequence length="31" mass="3589">EEEKKLGHKIVRRAGWPGRWSKNGSLRLTQA</sequence>
<feature type="non-terminal residue" evidence="1">
    <location>
        <position position="1"/>
    </location>
</feature>
<proteinExistence type="predicted"/>
<gene>
    <name evidence="1" type="ORF">S06H3_28886</name>
</gene>
<dbReference type="EMBL" id="BARV01016892">
    <property type="protein sequence ID" value="GAI31617.1"/>
    <property type="molecule type" value="Genomic_DNA"/>
</dbReference>
<accession>X1MJ02</accession>
<name>X1MJ02_9ZZZZ</name>
<organism evidence="1">
    <name type="scientific">marine sediment metagenome</name>
    <dbReference type="NCBI Taxonomy" id="412755"/>
    <lineage>
        <taxon>unclassified sequences</taxon>
        <taxon>metagenomes</taxon>
        <taxon>ecological metagenomes</taxon>
    </lineage>
</organism>
<reference evidence="1" key="1">
    <citation type="journal article" date="2014" name="Front. Microbiol.">
        <title>High frequency of phylogenetically diverse reductive dehalogenase-homologous genes in deep subseafloor sedimentary metagenomes.</title>
        <authorList>
            <person name="Kawai M."/>
            <person name="Futagami T."/>
            <person name="Toyoda A."/>
            <person name="Takaki Y."/>
            <person name="Nishi S."/>
            <person name="Hori S."/>
            <person name="Arai W."/>
            <person name="Tsubouchi T."/>
            <person name="Morono Y."/>
            <person name="Uchiyama I."/>
            <person name="Ito T."/>
            <person name="Fujiyama A."/>
            <person name="Inagaki F."/>
            <person name="Takami H."/>
        </authorList>
    </citation>
    <scope>NUCLEOTIDE SEQUENCE</scope>
    <source>
        <strain evidence="1">Expedition CK06-06</strain>
    </source>
</reference>
<dbReference type="AlphaFoldDB" id="X1MJ02"/>
<evidence type="ECO:0000313" key="1">
    <source>
        <dbReference type="EMBL" id="GAI31617.1"/>
    </source>
</evidence>
<comment type="caution">
    <text evidence="1">The sequence shown here is derived from an EMBL/GenBank/DDBJ whole genome shotgun (WGS) entry which is preliminary data.</text>
</comment>